<accession>A0A2W1BT70</accession>
<reference evidence="3 4" key="1">
    <citation type="journal article" date="2017" name="BMC Biol.">
        <title>Genomic innovations, transcriptional plasticity and gene loss underlying the evolution and divergence of two highly polyphagous and invasive Helicoverpa pest species.</title>
        <authorList>
            <person name="Pearce S.L."/>
            <person name="Clarke D.F."/>
            <person name="East P.D."/>
            <person name="Elfekih S."/>
            <person name="Gordon K.H."/>
            <person name="Jermiin L.S."/>
            <person name="McGaughran A."/>
            <person name="Oakeshott J.G."/>
            <person name="Papanikolaou A."/>
            <person name="Perera O.P."/>
            <person name="Rane R.V."/>
            <person name="Richards S."/>
            <person name="Tay W.T."/>
            <person name="Walsh T.K."/>
            <person name="Anderson A."/>
            <person name="Anderson C.J."/>
            <person name="Asgari S."/>
            <person name="Board P.G."/>
            <person name="Bretschneider A."/>
            <person name="Campbell P.M."/>
            <person name="Chertemps T."/>
            <person name="Christeller J.T."/>
            <person name="Coppin C.W."/>
            <person name="Downes S.J."/>
            <person name="Duan G."/>
            <person name="Farnsworth C.A."/>
            <person name="Good R.T."/>
            <person name="Han L.B."/>
            <person name="Han Y.C."/>
            <person name="Hatje K."/>
            <person name="Horne I."/>
            <person name="Huang Y.P."/>
            <person name="Hughes D.S."/>
            <person name="Jacquin-Joly E."/>
            <person name="James W."/>
            <person name="Jhangiani S."/>
            <person name="Kollmar M."/>
            <person name="Kuwar S.S."/>
            <person name="Li S."/>
            <person name="Liu N.Y."/>
            <person name="Maibeche M.T."/>
            <person name="Miller J.R."/>
            <person name="Montagne N."/>
            <person name="Perry T."/>
            <person name="Qu J."/>
            <person name="Song S.V."/>
            <person name="Sutton G.G."/>
            <person name="Vogel H."/>
            <person name="Walenz B.P."/>
            <person name="Xu W."/>
            <person name="Zhang H.J."/>
            <person name="Zou Z."/>
            <person name="Batterham P."/>
            <person name="Edwards O.R."/>
            <person name="Feyereisen R."/>
            <person name="Gibbs R.A."/>
            <person name="Heckel D.G."/>
            <person name="McGrath A."/>
            <person name="Robin C."/>
            <person name="Scherer S.E."/>
            <person name="Worley K.C."/>
            <person name="Wu Y.D."/>
        </authorList>
    </citation>
    <scope>NUCLEOTIDE SEQUENCE [LARGE SCALE GENOMIC DNA]</scope>
    <source>
        <strain evidence="3">Harm_GR_Male_#8</strain>
        <tissue evidence="3">Whole organism</tissue>
    </source>
</reference>
<keyword evidence="1" id="KW-0472">Membrane</keyword>
<keyword evidence="4" id="KW-1185">Reference proteome</keyword>
<evidence type="ECO:0000313" key="4">
    <source>
        <dbReference type="Proteomes" id="UP000249218"/>
    </source>
</evidence>
<keyword evidence="2" id="KW-0732">Signal</keyword>
<sequence length="305" mass="34623">MKVFILLAFVNGCFSQQNTDIRHQNISSPFRFIYHWSQDLNVEIRFKNIPSDFISYQIVFTSGNFPDKSDPKPLKDFNPECRRSVLRQWKVSIEAELYDTNNVVQKILIVDGIEGANLLQRDDPNTMKYANYTPSDVCSRPECCIIEVDLGVGKAPKPKKSSKATPVLREGQDSKRHHIVPMETKTRTIAPKHVLKFDETYTNITQCIEVNTDEKPLISRKLALICGISSVGVACAVILLVCVCVRRCRNKRASEQTIKYNSATSNCVLYADLDIRQAENRTVYVEESPYAEIIGVLEPDKKGRT</sequence>
<keyword evidence="1" id="KW-0812">Transmembrane</keyword>
<protein>
    <submittedName>
        <fullName evidence="3">Uncharacterized protein</fullName>
    </submittedName>
</protein>
<name>A0A2W1BT70_HELAM</name>
<dbReference type="EMBL" id="KZ149959">
    <property type="protein sequence ID" value="PZC76407.1"/>
    <property type="molecule type" value="Genomic_DNA"/>
</dbReference>
<feature type="chain" id="PRO_5015996514" evidence="2">
    <location>
        <begin position="16"/>
        <end position="305"/>
    </location>
</feature>
<feature type="signal peptide" evidence="2">
    <location>
        <begin position="1"/>
        <end position="15"/>
    </location>
</feature>
<evidence type="ECO:0000313" key="3">
    <source>
        <dbReference type="EMBL" id="PZC76407.1"/>
    </source>
</evidence>
<dbReference type="Proteomes" id="UP000249218">
    <property type="component" value="Unassembled WGS sequence"/>
</dbReference>
<dbReference type="OrthoDB" id="7481581at2759"/>
<feature type="transmembrane region" description="Helical" evidence="1">
    <location>
        <begin position="222"/>
        <end position="245"/>
    </location>
</feature>
<keyword evidence="1" id="KW-1133">Transmembrane helix</keyword>
<dbReference type="AlphaFoldDB" id="A0A2W1BT70"/>
<evidence type="ECO:0000256" key="2">
    <source>
        <dbReference type="SAM" id="SignalP"/>
    </source>
</evidence>
<evidence type="ECO:0000256" key="1">
    <source>
        <dbReference type="SAM" id="Phobius"/>
    </source>
</evidence>
<organism evidence="3 4">
    <name type="scientific">Helicoverpa armigera</name>
    <name type="common">Cotton bollworm</name>
    <name type="synonym">Heliothis armigera</name>
    <dbReference type="NCBI Taxonomy" id="29058"/>
    <lineage>
        <taxon>Eukaryota</taxon>
        <taxon>Metazoa</taxon>
        <taxon>Ecdysozoa</taxon>
        <taxon>Arthropoda</taxon>
        <taxon>Hexapoda</taxon>
        <taxon>Insecta</taxon>
        <taxon>Pterygota</taxon>
        <taxon>Neoptera</taxon>
        <taxon>Endopterygota</taxon>
        <taxon>Lepidoptera</taxon>
        <taxon>Glossata</taxon>
        <taxon>Ditrysia</taxon>
        <taxon>Noctuoidea</taxon>
        <taxon>Noctuidae</taxon>
        <taxon>Heliothinae</taxon>
        <taxon>Helicoverpa</taxon>
    </lineage>
</organism>
<gene>
    <name evidence="3" type="primary">HaOG204706</name>
    <name evidence="3" type="ORF">B5X24_HaOG204706</name>
</gene>
<proteinExistence type="predicted"/>